<name>A0A418W079_9PROT</name>
<keyword evidence="4" id="KW-1185">Reference proteome</keyword>
<comment type="caution">
    <text evidence="3">The sequence shown here is derived from an EMBL/GenBank/DDBJ whole genome shotgun (WGS) entry which is preliminary data.</text>
</comment>
<organism evidence="3 4">
    <name type="scientific">Azospirillum cavernae</name>
    <dbReference type="NCBI Taxonomy" id="2320860"/>
    <lineage>
        <taxon>Bacteria</taxon>
        <taxon>Pseudomonadati</taxon>
        <taxon>Pseudomonadota</taxon>
        <taxon>Alphaproteobacteria</taxon>
        <taxon>Rhodospirillales</taxon>
        <taxon>Azospirillaceae</taxon>
        <taxon>Azospirillum</taxon>
    </lineage>
</organism>
<keyword evidence="1" id="KW-0418">Kinase</keyword>
<evidence type="ECO:0000259" key="2">
    <source>
        <dbReference type="Pfam" id="PF13581"/>
    </source>
</evidence>
<dbReference type="OrthoDB" id="7359845at2"/>
<dbReference type="PANTHER" id="PTHR35526:SF3">
    <property type="entry name" value="ANTI-SIGMA-F FACTOR RSBW"/>
    <property type="match status" value="1"/>
</dbReference>
<dbReference type="Gene3D" id="3.30.565.10">
    <property type="entry name" value="Histidine kinase-like ATPase, C-terminal domain"/>
    <property type="match status" value="1"/>
</dbReference>
<evidence type="ECO:0000256" key="1">
    <source>
        <dbReference type="ARBA" id="ARBA00022527"/>
    </source>
</evidence>
<evidence type="ECO:0000313" key="3">
    <source>
        <dbReference type="EMBL" id="RJF83379.1"/>
    </source>
</evidence>
<feature type="domain" description="Histidine kinase/HSP90-like ATPase" evidence="2">
    <location>
        <begin position="102"/>
        <end position="241"/>
    </location>
</feature>
<accession>A0A418W079</accession>
<dbReference type="AlphaFoldDB" id="A0A418W079"/>
<dbReference type="Pfam" id="PF13581">
    <property type="entry name" value="HATPase_c_2"/>
    <property type="match status" value="1"/>
</dbReference>
<dbReference type="RefSeq" id="WP_119829023.1">
    <property type="nucleotide sequence ID" value="NZ_QYUL01000001.1"/>
</dbReference>
<dbReference type="InterPro" id="IPR036890">
    <property type="entry name" value="HATPase_C_sf"/>
</dbReference>
<proteinExistence type="predicted"/>
<keyword evidence="3" id="KW-0067">ATP-binding</keyword>
<dbReference type="Proteomes" id="UP000283458">
    <property type="component" value="Unassembled WGS sequence"/>
</dbReference>
<dbReference type="SUPFAM" id="SSF55874">
    <property type="entry name" value="ATPase domain of HSP90 chaperone/DNA topoisomerase II/histidine kinase"/>
    <property type="match status" value="1"/>
</dbReference>
<gene>
    <name evidence="3" type="ORF">D3877_01485</name>
</gene>
<dbReference type="EMBL" id="QYUL01000001">
    <property type="protein sequence ID" value="RJF83379.1"/>
    <property type="molecule type" value="Genomic_DNA"/>
</dbReference>
<keyword evidence="1" id="KW-0808">Transferase</keyword>
<keyword evidence="3" id="KW-0547">Nucleotide-binding</keyword>
<dbReference type="InterPro" id="IPR050267">
    <property type="entry name" value="Anti-sigma-factor_SerPK"/>
</dbReference>
<protein>
    <submittedName>
        <fullName evidence="3">ATP-binding protein</fullName>
    </submittedName>
</protein>
<reference evidence="3 4" key="1">
    <citation type="submission" date="2018-09" db="EMBL/GenBank/DDBJ databases">
        <authorList>
            <person name="Zhu H."/>
        </authorList>
    </citation>
    <scope>NUCLEOTIDE SEQUENCE [LARGE SCALE GENOMIC DNA]</scope>
    <source>
        <strain evidence="3 4">K2W22B-5</strain>
    </source>
</reference>
<keyword evidence="1" id="KW-0723">Serine/threonine-protein kinase</keyword>
<dbReference type="CDD" id="cd16936">
    <property type="entry name" value="HATPase_RsbW-like"/>
    <property type="match status" value="1"/>
</dbReference>
<dbReference type="PANTHER" id="PTHR35526">
    <property type="entry name" value="ANTI-SIGMA-F FACTOR RSBW-RELATED"/>
    <property type="match status" value="1"/>
</dbReference>
<dbReference type="InterPro" id="IPR003594">
    <property type="entry name" value="HATPase_dom"/>
</dbReference>
<sequence>MVVQTPPPRTRFAALHGLAMADDRLARCATWLGLPSRRGKRDSGPTLALLDGPQGATEAAAWLPPITAWIEPTAGDDAQPSLTLLTTRAGSVDLYINVTTQTANNLHLAERILNALAARHPLPQDRREDLELALHEAISNALVHGNLEVAGMKELSAAELERFSRDLVQQMANPILSQRRLEVAVTLEATAMAVEVADEGNGFQPTPMDCHGASGRGLNLIATVADSIELQDGGRRIRMRFAL</sequence>
<dbReference type="GO" id="GO:0004674">
    <property type="term" value="F:protein serine/threonine kinase activity"/>
    <property type="evidence" value="ECO:0007669"/>
    <property type="project" value="UniProtKB-KW"/>
</dbReference>
<evidence type="ECO:0000313" key="4">
    <source>
        <dbReference type="Proteomes" id="UP000283458"/>
    </source>
</evidence>
<dbReference type="GO" id="GO:0005524">
    <property type="term" value="F:ATP binding"/>
    <property type="evidence" value="ECO:0007669"/>
    <property type="project" value="UniProtKB-KW"/>
</dbReference>